<feature type="compositionally biased region" description="Basic and acidic residues" evidence="1">
    <location>
        <begin position="242"/>
        <end position="261"/>
    </location>
</feature>
<feature type="region of interest" description="Disordered" evidence="1">
    <location>
        <begin position="28"/>
        <end position="61"/>
    </location>
</feature>
<accession>A0A7W2Q123</accession>
<feature type="compositionally biased region" description="Basic and acidic residues" evidence="1">
    <location>
        <begin position="221"/>
        <end position="234"/>
    </location>
</feature>
<protein>
    <recommendedName>
        <fullName evidence="4">Replication protein</fullName>
    </recommendedName>
</protein>
<evidence type="ECO:0000256" key="1">
    <source>
        <dbReference type="SAM" id="MobiDB-lite"/>
    </source>
</evidence>
<dbReference type="Proteomes" id="UP000541770">
    <property type="component" value="Unassembled WGS sequence"/>
</dbReference>
<gene>
    <name evidence="2" type="ORF">H4C75_25385</name>
</gene>
<dbReference type="AlphaFoldDB" id="A0A7W2Q123"/>
<evidence type="ECO:0000313" key="3">
    <source>
        <dbReference type="Proteomes" id="UP000541770"/>
    </source>
</evidence>
<comment type="caution">
    <text evidence="2">The sequence shown here is derived from an EMBL/GenBank/DDBJ whole genome shotgun (WGS) entry which is preliminary data.</text>
</comment>
<sequence>MSLRLVRSILPPASAAAAVYAGLEPGTYSPDRLEQPPFKKKRLPPVGHQHQRRPRELSEKQRRTFLGEAAKRTKCEAQTRGGQYLRRLDTVHESGRRSRSELWGSLGAAIEPLLARVDVATGVVGYLDANGHFRLNRQNGIAEDAGISPASMCRLFNALEKAGYVLRKIKRLFRNGKDWVTRVSIYIRPRFFHDLGLGLAHANARTAKALSFIKKRRQAEAKQQQERLDETARAHERRMSHRKAEARRAELERQAEADRRISSMQSRFGRLAELARANPGKSHQELIDLFNQRFPQP</sequence>
<feature type="region of interest" description="Disordered" evidence="1">
    <location>
        <begin position="221"/>
        <end position="263"/>
    </location>
</feature>
<organism evidence="2 3">
    <name type="scientific">Pseudomonas mosselii</name>
    <dbReference type="NCBI Taxonomy" id="78327"/>
    <lineage>
        <taxon>Bacteria</taxon>
        <taxon>Pseudomonadati</taxon>
        <taxon>Pseudomonadota</taxon>
        <taxon>Gammaproteobacteria</taxon>
        <taxon>Pseudomonadales</taxon>
        <taxon>Pseudomonadaceae</taxon>
        <taxon>Pseudomonas</taxon>
    </lineage>
</organism>
<feature type="compositionally biased region" description="Basic residues" evidence="1">
    <location>
        <begin position="38"/>
        <end position="53"/>
    </location>
</feature>
<dbReference type="SUPFAM" id="SSF46785">
    <property type="entry name" value="Winged helix' DNA-binding domain"/>
    <property type="match status" value="1"/>
</dbReference>
<dbReference type="EMBL" id="JACGDE010000025">
    <property type="protein sequence ID" value="MBA6068073.1"/>
    <property type="molecule type" value="Genomic_DNA"/>
</dbReference>
<reference evidence="2 3" key="1">
    <citation type="submission" date="2020-07" db="EMBL/GenBank/DDBJ databases">
        <title>Diversity of carbapenemase encoding genes among Pseudomonas putida group clinical isolates in a tertiary Brazilian hospital.</title>
        <authorList>
            <person name="Alberto-Lei F."/>
            <person name="Nodari C.S."/>
            <person name="Streling A.P."/>
            <person name="Paulino J.T."/>
            <person name="Bessa-Neto F.O."/>
            <person name="Cayo R."/>
            <person name="Gales A.C."/>
        </authorList>
    </citation>
    <scope>NUCLEOTIDE SEQUENCE [LARGE SCALE GENOMIC DNA]</scope>
    <source>
        <strain evidence="2 3">14802</strain>
    </source>
</reference>
<dbReference type="InterPro" id="IPR036390">
    <property type="entry name" value="WH_DNA-bd_sf"/>
</dbReference>
<proteinExistence type="predicted"/>
<evidence type="ECO:0000313" key="2">
    <source>
        <dbReference type="EMBL" id="MBA6068073.1"/>
    </source>
</evidence>
<evidence type="ECO:0008006" key="4">
    <source>
        <dbReference type="Google" id="ProtNLM"/>
    </source>
</evidence>
<name>A0A7W2Q123_9PSED</name>
<dbReference type="RefSeq" id="WP_182324829.1">
    <property type="nucleotide sequence ID" value="NZ_JACGDE010000025.1"/>
</dbReference>